<dbReference type="GO" id="GO:0000155">
    <property type="term" value="F:phosphorelay sensor kinase activity"/>
    <property type="evidence" value="ECO:0007669"/>
    <property type="project" value="InterPro"/>
</dbReference>
<feature type="transmembrane region" description="Helical" evidence="4">
    <location>
        <begin position="60"/>
        <end position="84"/>
    </location>
</feature>
<keyword evidence="4" id="KW-0472">Membrane</keyword>
<evidence type="ECO:0000256" key="4">
    <source>
        <dbReference type="SAM" id="Phobius"/>
    </source>
</evidence>
<feature type="transmembrane region" description="Helical" evidence="4">
    <location>
        <begin position="144"/>
        <end position="162"/>
    </location>
</feature>
<dbReference type="PANTHER" id="PTHR24421:SF63">
    <property type="entry name" value="SENSOR HISTIDINE KINASE DESK"/>
    <property type="match status" value="1"/>
</dbReference>
<accession>A0A1C5GFX5</accession>
<evidence type="ECO:0000256" key="3">
    <source>
        <dbReference type="ARBA" id="ARBA00023012"/>
    </source>
</evidence>
<name>A0A1C5GFX5_MICEH</name>
<evidence type="ECO:0000313" key="6">
    <source>
        <dbReference type="EMBL" id="SCG18016.1"/>
    </source>
</evidence>
<dbReference type="AlphaFoldDB" id="A0A1C5GFX5"/>
<dbReference type="EMBL" id="LT607733">
    <property type="protein sequence ID" value="SCG18016.1"/>
    <property type="molecule type" value="Genomic_DNA"/>
</dbReference>
<protein>
    <submittedName>
        <fullName evidence="6">Two-component system, NarL family, sensor histidine kinase DesK</fullName>
    </submittedName>
</protein>
<dbReference type="GO" id="GO:0016020">
    <property type="term" value="C:membrane"/>
    <property type="evidence" value="ECO:0007669"/>
    <property type="project" value="InterPro"/>
</dbReference>
<organism evidence="6 7">
    <name type="scientific">Micromonospora echinofusca</name>
    <dbReference type="NCBI Taxonomy" id="47858"/>
    <lineage>
        <taxon>Bacteria</taxon>
        <taxon>Bacillati</taxon>
        <taxon>Actinomycetota</taxon>
        <taxon>Actinomycetes</taxon>
        <taxon>Micromonosporales</taxon>
        <taxon>Micromonosporaceae</taxon>
        <taxon>Micromonospora</taxon>
    </lineage>
</organism>
<reference evidence="6 7" key="1">
    <citation type="submission" date="2016-06" db="EMBL/GenBank/DDBJ databases">
        <authorList>
            <person name="Kjaerup R.B."/>
            <person name="Dalgaard T.S."/>
            <person name="Juul-Madsen H.R."/>
        </authorList>
    </citation>
    <scope>NUCLEOTIDE SEQUENCE [LARGE SCALE GENOMIC DNA]</scope>
    <source>
        <strain evidence="6 7">DSM 43913</strain>
    </source>
</reference>
<dbReference type="CDD" id="cd16917">
    <property type="entry name" value="HATPase_UhpB-NarQ-NarX-like"/>
    <property type="match status" value="1"/>
</dbReference>
<dbReference type="GO" id="GO:0046983">
    <property type="term" value="F:protein dimerization activity"/>
    <property type="evidence" value="ECO:0007669"/>
    <property type="project" value="InterPro"/>
</dbReference>
<evidence type="ECO:0000256" key="2">
    <source>
        <dbReference type="ARBA" id="ARBA00022777"/>
    </source>
</evidence>
<proteinExistence type="predicted"/>
<keyword evidence="7" id="KW-1185">Reference proteome</keyword>
<feature type="transmembrane region" description="Helical" evidence="4">
    <location>
        <begin position="32"/>
        <end position="54"/>
    </location>
</feature>
<feature type="transmembrane region" description="Helical" evidence="4">
    <location>
        <begin position="96"/>
        <end position="113"/>
    </location>
</feature>
<keyword evidence="1" id="KW-0808">Transferase</keyword>
<evidence type="ECO:0000256" key="1">
    <source>
        <dbReference type="ARBA" id="ARBA00022679"/>
    </source>
</evidence>
<feature type="transmembrane region" description="Helical" evidence="4">
    <location>
        <begin position="168"/>
        <end position="189"/>
    </location>
</feature>
<evidence type="ECO:0000313" key="7">
    <source>
        <dbReference type="Proteomes" id="UP000198251"/>
    </source>
</evidence>
<evidence type="ECO:0000259" key="5">
    <source>
        <dbReference type="Pfam" id="PF07730"/>
    </source>
</evidence>
<dbReference type="Proteomes" id="UP000198251">
    <property type="component" value="Chromosome I"/>
</dbReference>
<dbReference type="GeneID" id="95804053"/>
<dbReference type="InterPro" id="IPR050482">
    <property type="entry name" value="Sensor_HK_TwoCompSys"/>
</dbReference>
<keyword evidence="4" id="KW-1133">Transmembrane helix</keyword>
<sequence length="397" mass="41829">MIGAAIASPGHGDVNMDRAQVERDLGLRRARVVTLTTVGSGVLGTLLLAAAGLSREDDPGWTAAGAVGIVLFVVAQAGALYGAITPWLAGAVRRRLLVVFVVAAVVSVPLVGPVGAPEWATWGFLGASVIGSVPMLSRWWAAGPAALLTVAVAAGVAAWNGAPVRSQVTIVLVAGVSMAAWNALQLWLWGLLVEAQRGRAAQGRLAATEERLRFARDVHDLLGHSLSVIALKAELASRLAATDAGRASSEAAEVQRLAASALVELREVVHGYRAVDLGDQIAAVEQVLRSSGIRCAVALPPDDVPSEIARQFVAVLREASTNVLRHSRATWCTIEISQDEDEVRMTMTNDGAEGASPDRHSFGLRGLAERMAEARGSLRHRTDDGVFRLDVTVRTRP</sequence>
<dbReference type="InterPro" id="IPR011712">
    <property type="entry name" value="Sig_transdc_His_kin_sub3_dim/P"/>
</dbReference>
<dbReference type="SUPFAM" id="SSF55874">
    <property type="entry name" value="ATPase domain of HSP90 chaperone/DNA topoisomerase II/histidine kinase"/>
    <property type="match status" value="1"/>
</dbReference>
<keyword evidence="3" id="KW-0902">Two-component regulatory system</keyword>
<keyword evidence="4" id="KW-0812">Transmembrane</keyword>
<dbReference type="Gene3D" id="3.30.565.10">
    <property type="entry name" value="Histidine kinase-like ATPase, C-terminal domain"/>
    <property type="match status" value="1"/>
</dbReference>
<dbReference type="InterPro" id="IPR036890">
    <property type="entry name" value="HATPase_C_sf"/>
</dbReference>
<dbReference type="Gene3D" id="1.20.5.1930">
    <property type="match status" value="1"/>
</dbReference>
<gene>
    <name evidence="6" type="ORF">GA0070610_4342</name>
</gene>
<feature type="domain" description="Signal transduction histidine kinase subgroup 3 dimerisation and phosphoacceptor" evidence="5">
    <location>
        <begin position="210"/>
        <end position="276"/>
    </location>
</feature>
<dbReference type="Pfam" id="PF07730">
    <property type="entry name" value="HisKA_3"/>
    <property type="match status" value="1"/>
</dbReference>
<dbReference type="RefSeq" id="WP_231925755.1">
    <property type="nucleotide sequence ID" value="NZ_JBFAAC010000006.1"/>
</dbReference>
<keyword evidence="2 6" id="KW-0418">Kinase</keyword>
<dbReference type="PANTHER" id="PTHR24421">
    <property type="entry name" value="NITRATE/NITRITE SENSOR PROTEIN NARX-RELATED"/>
    <property type="match status" value="1"/>
</dbReference>